<proteinExistence type="predicted"/>
<dbReference type="AlphaFoldDB" id="A0A8S0UEQ1"/>
<accession>A0A8S0UEQ1</accession>
<name>A0A8S0UEQ1_OLEEU</name>
<evidence type="ECO:0000313" key="2">
    <source>
        <dbReference type="Proteomes" id="UP000594638"/>
    </source>
</evidence>
<protein>
    <submittedName>
        <fullName evidence="1">Uncharacterized protein</fullName>
    </submittedName>
</protein>
<evidence type="ECO:0000313" key="1">
    <source>
        <dbReference type="EMBL" id="CAA3018425.1"/>
    </source>
</evidence>
<reference evidence="1 2" key="1">
    <citation type="submission" date="2019-12" db="EMBL/GenBank/DDBJ databases">
        <authorList>
            <person name="Alioto T."/>
            <person name="Alioto T."/>
            <person name="Gomez Garrido J."/>
        </authorList>
    </citation>
    <scope>NUCLEOTIDE SEQUENCE [LARGE SCALE GENOMIC DNA]</scope>
</reference>
<dbReference type="Gramene" id="OE9A075299T1">
    <property type="protein sequence ID" value="OE9A075299C1"/>
    <property type="gene ID" value="OE9A075299"/>
</dbReference>
<gene>
    <name evidence="1" type="ORF">OLEA9_A075299</name>
</gene>
<comment type="caution">
    <text evidence="1">The sequence shown here is derived from an EMBL/GenBank/DDBJ whole genome shotgun (WGS) entry which is preliminary data.</text>
</comment>
<dbReference type="EMBL" id="CACTIH010007834">
    <property type="protein sequence ID" value="CAA3018425.1"/>
    <property type="molecule type" value="Genomic_DNA"/>
</dbReference>
<sequence length="304" mass="33639">MGAPSLSRVCECPPRPQISRYRYARPGPARCTGTRTSTRRKNLRLTGRLIICTPSRRVGVEVLLKLWSLSSFSPKNVKEQGVFPFGGYSTQHRSEDRDRPAGGANQLGSAVLSPHMPCALLGYLWPRPHQASSCRTGVFTASASDAAAIMHRFSAVSPLWRYTAFPPGAARVRVIWCNVQSRDQSTSRHFPIHDVNGTPVAAFLVQSSISLSLSDCRRALDGVFFVALQQLAAHTVFANMKGECHECDRSEIQGWCARTFILPARDDYLFKVGAARRAQRSFALDRDLYQRLGALAASVTQPWC</sequence>
<dbReference type="Proteomes" id="UP000594638">
    <property type="component" value="Unassembled WGS sequence"/>
</dbReference>
<keyword evidence="2" id="KW-1185">Reference proteome</keyword>
<organism evidence="1 2">
    <name type="scientific">Olea europaea subsp. europaea</name>
    <dbReference type="NCBI Taxonomy" id="158383"/>
    <lineage>
        <taxon>Eukaryota</taxon>
        <taxon>Viridiplantae</taxon>
        <taxon>Streptophyta</taxon>
        <taxon>Embryophyta</taxon>
        <taxon>Tracheophyta</taxon>
        <taxon>Spermatophyta</taxon>
        <taxon>Magnoliopsida</taxon>
        <taxon>eudicotyledons</taxon>
        <taxon>Gunneridae</taxon>
        <taxon>Pentapetalae</taxon>
        <taxon>asterids</taxon>
        <taxon>lamiids</taxon>
        <taxon>Lamiales</taxon>
        <taxon>Oleaceae</taxon>
        <taxon>Oleeae</taxon>
        <taxon>Olea</taxon>
    </lineage>
</organism>